<feature type="binding site" evidence="8">
    <location>
        <position position="481"/>
    </location>
    <ligand>
        <name>Zn(2+)</name>
        <dbReference type="ChEBI" id="CHEBI:29105"/>
        <label>2</label>
    </ligand>
</feature>
<dbReference type="GO" id="GO:0006310">
    <property type="term" value="P:DNA recombination"/>
    <property type="evidence" value="ECO:0007669"/>
    <property type="project" value="InterPro"/>
</dbReference>
<feature type="binding site" evidence="8">
    <location>
        <position position="463"/>
    </location>
    <ligand>
        <name>Zn(2+)</name>
        <dbReference type="ChEBI" id="CHEBI:29105"/>
        <label>2</label>
    </ligand>
</feature>
<comment type="cofactor">
    <cofactor evidence="8">
        <name>Zn(2+)</name>
        <dbReference type="ChEBI" id="CHEBI:29105"/>
    </cofactor>
    <text evidence="8">Binds 2 zinc ions per subunit.</text>
</comment>
<dbReference type="Gene3D" id="3.40.50.300">
    <property type="entry name" value="P-loop containing nucleotide triphosphate hydrolases"/>
    <property type="match status" value="1"/>
</dbReference>
<dbReference type="Pfam" id="PF17764">
    <property type="entry name" value="PriA_3primeBD"/>
    <property type="match status" value="1"/>
</dbReference>
<evidence type="ECO:0000313" key="11">
    <source>
        <dbReference type="EMBL" id="SEE07244.1"/>
    </source>
</evidence>
<dbReference type="PANTHER" id="PTHR30580">
    <property type="entry name" value="PRIMOSOMAL PROTEIN N"/>
    <property type="match status" value="1"/>
</dbReference>
<keyword evidence="6 8" id="KW-0067">ATP-binding</keyword>
<dbReference type="GO" id="GO:0008270">
    <property type="term" value="F:zinc ion binding"/>
    <property type="evidence" value="ECO:0007669"/>
    <property type="project" value="UniProtKB-UniRule"/>
</dbReference>
<comment type="subunit">
    <text evidence="8">Component of the replication restart primosome.</text>
</comment>
<evidence type="ECO:0000256" key="6">
    <source>
        <dbReference type="ARBA" id="ARBA00022840"/>
    </source>
</evidence>
<dbReference type="GO" id="GO:1990077">
    <property type="term" value="C:primosome complex"/>
    <property type="evidence" value="ECO:0007669"/>
    <property type="project" value="UniProtKB-UniRule"/>
</dbReference>
<accession>A0A1H5FVQ3</accession>
<feature type="binding site" evidence="8">
    <location>
        <position position="496"/>
    </location>
    <ligand>
        <name>Zn(2+)</name>
        <dbReference type="ChEBI" id="CHEBI:29105"/>
        <label>1</label>
    </ligand>
</feature>
<dbReference type="Proteomes" id="UP000199220">
    <property type="component" value="Unassembled WGS sequence"/>
</dbReference>
<organism evidence="11 12">
    <name type="scientific">Ruania alba</name>
    <dbReference type="NCBI Taxonomy" id="648782"/>
    <lineage>
        <taxon>Bacteria</taxon>
        <taxon>Bacillati</taxon>
        <taxon>Actinomycetota</taxon>
        <taxon>Actinomycetes</taxon>
        <taxon>Micrococcales</taxon>
        <taxon>Ruaniaceae</taxon>
        <taxon>Ruania</taxon>
    </lineage>
</organism>
<dbReference type="GO" id="GO:0005524">
    <property type="term" value="F:ATP binding"/>
    <property type="evidence" value="ECO:0007669"/>
    <property type="project" value="UniProtKB-UniRule"/>
</dbReference>
<protein>
    <recommendedName>
        <fullName evidence="8">Probable replication restart protein PriA</fullName>
    </recommendedName>
    <alternativeName>
        <fullName evidence="8">Putative ATP-dependent DNA helicase PriA</fullName>
    </alternativeName>
</protein>
<evidence type="ECO:0000256" key="9">
    <source>
        <dbReference type="SAM" id="MobiDB-lite"/>
    </source>
</evidence>
<dbReference type="InterPro" id="IPR005259">
    <property type="entry name" value="PriA"/>
</dbReference>
<dbReference type="HAMAP" id="MF_00983">
    <property type="entry name" value="PriA"/>
    <property type="match status" value="1"/>
</dbReference>
<dbReference type="GO" id="GO:0003677">
    <property type="term" value="F:DNA binding"/>
    <property type="evidence" value="ECO:0007669"/>
    <property type="project" value="UniProtKB-UniRule"/>
</dbReference>
<keyword evidence="7 8" id="KW-0238">DNA-binding</keyword>
<evidence type="ECO:0000259" key="10">
    <source>
        <dbReference type="Pfam" id="PF17764"/>
    </source>
</evidence>
<dbReference type="InterPro" id="IPR041222">
    <property type="entry name" value="PriA_3primeBD"/>
</dbReference>
<dbReference type="InterPro" id="IPR027417">
    <property type="entry name" value="P-loop_NTPase"/>
</dbReference>
<dbReference type="GO" id="GO:0006269">
    <property type="term" value="P:DNA replication, synthesis of primer"/>
    <property type="evidence" value="ECO:0007669"/>
    <property type="project" value="UniProtKB-KW"/>
</dbReference>
<keyword evidence="12" id="KW-1185">Reference proteome</keyword>
<feature type="binding site" evidence="8">
    <location>
        <position position="457"/>
    </location>
    <ligand>
        <name>Zn(2+)</name>
        <dbReference type="ChEBI" id="CHEBI:29105"/>
        <label>1</label>
    </ligand>
</feature>
<feature type="binding site" evidence="8">
    <location>
        <position position="493"/>
    </location>
    <ligand>
        <name>Zn(2+)</name>
        <dbReference type="ChEBI" id="CHEBI:29105"/>
        <label>1</label>
    </ligand>
</feature>
<evidence type="ECO:0000256" key="1">
    <source>
        <dbReference type="ARBA" id="ARBA00022515"/>
    </source>
</evidence>
<dbReference type="RefSeq" id="WP_089772310.1">
    <property type="nucleotide sequence ID" value="NZ_FNTX01000001.1"/>
</dbReference>
<evidence type="ECO:0000256" key="8">
    <source>
        <dbReference type="HAMAP-Rule" id="MF_00983"/>
    </source>
</evidence>
<comment type="caution">
    <text evidence="8">As this protein does not have any detectable helicase domains, it probably does not have helicase activity.</text>
</comment>
<dbReference type="PANTHER" id="PTHR30580:SF0">
    <property type="entry name" value="PRIMOSOMAL PROTEIN N"/>
    <property type="match status" value="1"/>
</dbReference>
<keyword evidence="2 8" id="KW-0235">DNA replication</keyword>
<dbReference type="GO" id="GO:0043138">
    <property type="term" value="F:3'-5' DNA helicase activity"/>
    <property type="evidence" value="ECO:0007669"/>
    <property type="project" value="TreeGrafter"/>
</dbReference>
<proteinExistence type="inferred from homology"/>
<evidence type="ECO:0000313" key="12">
    <source>
        <dbReference type="Proteomes" id="UP000199220"/>
    </source>
</evidence>
<feature type="region of interest" description="Disordered" evidence="9">
    <location>
        <begin position="152"/>
        <end position="180"/>
    </location>
</feature>
<evidence type="ECO:0000256" key="3">
    <source>
        <dbReference type="ARBA" id="ARBA00022723"/>
    </source>
</evidence>
<feature type="compositionally biased region" description="Basic and acidic residues" evidence="9">
    <location>
        <begin position="152"/>
        <end position="172"/>
    </location>
</feature>
<keyword evidence="4 8" id="KW-0547">Nucleotide-binding</keyword>
<name>A0A1H5FVQ3_9MICO</name>
<evidence type="ECO:0000256" key="4">
    <source>
        <dbReference type="ARBA" id="ARBA00022741"/>
    </source>
</evidence>
<evidence type="ECO:0000256" key="2">
    <source>
        <dbReference type="ARBA" id="ARBA00022705"/>
    </source>
</evidence>
<dbReference type="InterPro" id="IPR042115">
    <property type="entry name" value="PriA_3primeBD_sf"/>
</dbReference>
<keyword evidence="11" id="KW-0347">Helicase</keyword>
<feature type="binding site" evidence="8">
    <location>
        <position position="484"/>
    </location>
    <ligand>
        <name>Zn(2+)</name>
        <dbReference type="ChEBI" id="CHEBI:29105"/>
        <label>2</label>
    </ligand>
</feature>
<feature type="binding site" evidence="8">
    <location>
        <position position="466"/>
    </location>
    <ligand>
        <name>Zn(2+)</name>
        <dbReference type="ChEBI" id="CHEBI:29105"/>
        <label>2</label>
    </ligand>
</feature>
<dbReference type="AlphaFoldDB" id="A0A1H5FVQ3"/>
<comment type="similarity">
    <text evidence="8">Belongs to the helicase family. PriA subfamily.</text>
</comment>
<reference evidence="12" key="1">
    <citation type="submission" date="2016-10" db="EMBL/GenBank/DDBJ databases">
        <authorList>
            <person name="Varghese N."/>
            <person name="Submissions S."/>
        </authorList>
    </citation>
    <scope>NUCLEOTIDE SEQUENCE [LARGE SCALE GENOMIC DNA]</scope>
    <source>
        <strain evidence="12">DSM 21368</strain>
    </source>
</reference>
<dbReference type="GO" id="GO:0006302">
    <property type="term" value="P:double-strand break repair"/>
    <property type="evidence" value="ECO:0007669"/>
    <property type="project" value="InterPro"/>
</dbReference>
<keyword evidence="5 8" id="KW-0862">Zinc</keyword>
<evidence type="ECO:0000256" key="5">
    <source>
        <dbReference type="ARBA" id="ARBA00022833"/>
    </source>
</evidence>
<dbReference type="STRING" id="648782.SAMN04488554_1455"/>
<keyword evidence="3 8" id="KW-0479">Metal-binding</keyword>
<gene>
    <name evidence="8" type="primary">priA</name>
    <name evidence="11" type="ORF">SAMN04488554_1455</name>
</gene>
<dbReference type="Gene3D" id="3.40.1440.60">
    <property type="entry name" value="PriA, 3(prime) DNA-binding domain"/>
    <property type="match status" value="1"/>
</dbReference>
<dbReference type="EMBL" id="FNTX01000001">
    <property type="protein sequence ID" value="SEE07244.1"/>
    <property type="molecule type" value="Genomic_DNA"/>
</dbReference>
<feature type="domain" description="Primosomal protein N' 3' DNA-binding" evidence="10">
    <location>
        <begin position="32"/>
        <end position="131"/>
    </location>
</feature>
<dbReference type="GO" id="GO:0006270">
    <property type="term" value="P:DNA replication initiation"/>
    <property type="evidence" value="ECO:0007669"/>
    <property type="project" value="TreeGrafter"/>
</dbReference>
<keyword evidence="1 8" id="KW-0639">Primosome</keyword>
<comment type="function">
    <text evidence="8">Initiates the restart of stalled replication forks, which reloads the replicative helicase on sites other than the origin of replication. Recognizes and binds to abandoned replication forks and remodels them to uncover a helicase loading site. Promotes assembly of the primosome at these replication forks.</text>
</comment>
<evidence type="ECO:0000256" key="7">
    <source>
        <dbReference type="ARBA" id="ARBA00023125"/>
    </source>
</evidence>
<feature type="binding site" evidence="8">
    <location>
        <position position="454"/>
    </location>
    <ligand>
        <name>Zn(2+)</name>
        <dbReference type="ChEBI" id="CHEBI:29105"/>
        <label>1</label>
    </ligand>
</feature>
<dbReference type="OrthoDB" id="3177118at2"/>
<keyword evidence="11" id="KW-0378">Hydrolase</keyword>
<sequence>MGSGAVETEQPSLLDPGSVAPAARPAFAAVAQVYVDVPLPHLDHTFDYGIPDAMDNDVHPGVRVKVRFAGTERDGYVVGRTTASTHHGTLAPLRKVVSPVAVLTPEVLELARAVARRYAGTVTDVLRLAVPPRHATAEKAVLAALDEHRDNRVPWHEDGTDGGDTRLPDPHTDATPGEVPPGAVLRWAGYAGGEAFLRRLAGGQSPRAVWSALPWGPRSSVPDGAGSPAQDGTAGVQDRLGGAHWAAAITAAVQAVRAGGRDAVVCVPDQRDVADLSQAMDDAEVEHVVLTADQGASARYRRYLLALTGQAHVVVGTRSAAYAPVRNLGLVVCWDDGDDLHTEQRAPYPHIRDVLAIRAASVGAGALIAGFNRTPHAQALVREGWARSVHAPRAVVRERTPRVVAPGDVDLDREGAAGRARIPGIAVQTVRRGLTEGPVLVQVPRSGYLPVVACQTCRTPAQCDQCHGPLGMSRPDATPTCRWCGRLQTRWQCRVCDGTVMRAVRVGSDRTAEELGRAFPGVPVLVSGGDTGVTDRVDDRPRLVVATPGAEPIADGGYQAGLLLDAAVLTGRPELGASVEALRRWMRAAALVRASGEVMLLGHGAPVPVQALVRWDPVGHAERELGERAELDFPPVVQLAAVTGDPAAIRRFEGMLTLPDGAVTLGPVPVEESGPDGGLLVRLLVRAPRAQADVLGRALGQAAAVRSARKDAGTVRVRVDPDRL</sequence>